<dbReference type="InterPro" id="IPR039374">
    <property type="entry name" value="SIP_fam"/>
</dbReference>
<organism evidence="3 4">
    <name type="scientific">Mesopusillimonas faecipullorum</name>
    <dbReference type="NCBI Taxonomy" id="2755040"/>
    <lineage>
        <taxon>Bacteria</taxon>
        <taxon>Pseudomonadati</taxon>
        <taxon>Pseudomonadota</taxon>
        <taxon>Betaproteobacteria</taxon>
        <taxon>Burkholderiales</taxon>
        <taxon>Alcaligenaceae</taxon>
        <taxon>Mesopusillimonas</taxon>
    </lineage>
</organism>
<dbReference type="SUPFAM" id="SSF63380">
    <property type="entry name" value="Riboflavin synthase domain-like"/>
    <property type="match status" value="1"/>
</dbReference>
<dbReference type="InterPro" id="IPR007037">
    <property type="entry name" value="SIP_rossman_dom"/>
</dbReference>
<dbReference type="CDD" id="cd06193">
    <property type="entry name" value="siderophore_interacting"/>
    <property type="match status" value="1"/>
</dbReference>
<evidence type="ECO:0000259" key="2">
    <source>
        <dbReference type="PROSITE" id="PS51384"/>
    </source>
</evidence>
<dbReference type="Pfam" id="PF04954">
    <property type="entry name" value="SIP"/>
    <property type="match status" value="1"/>
</dbReference>
<evidence type="ECO:0000256" key="1">
    <source>
        <dbReference type="ARBA" id="ARBA00035644"/>
    </source>
</evidence>
<dbReference type="PROSITE" id="PS51384">
    <property type="entry name" value="FAD_FR"/>
    <property type="match status" value="1"/>
</dbReference>
<reference evidence="3 4" key="1">
    <citation type="submission" date="2020-07" db="EMBL/GenBank/DDBJ databases">
        <title>Pusillimonas sp. nov., isolated from poultry manure in Taiwan.</title>
        <authorList>
            <person name="Lin S.-Y."/>
            <person name="Tang Y.-S."/>
            <person name="Young C.-C."/>
        </authorList>
    </citation>
    <scope>NUCLEOTIDE SEQUENCE [LARGE SCALE GENOMIC DNA]</scope>
    <source>
        <strain evidence="3 4">CC-YST705</strain>
    </source>
</reference>
<dbReference type="PANTHER" id="PTHR30157">
    <property type="entry name" value="FERRIC REDUCTASE, NADPH-DEPENDENT"/>
    <property type="match status" value="1"/>
</dbReference>
<dbReference type="Gene3D" id="2.40.30.10">
    <property type="entry name" value="Translation factors"/>
    <property type="match status" value="1"/>
</dbReference>
<dbReference type="Pfam" id="PF08021">
    <property type="entry name" value="FAD_binding_9"/>
    <property type="match status" value="1"/>
</dbReference>
<name>A0ABS8C896_9BURK</name>
<comment type="caution">
    <text evidence="3">The sequence shown here is derived from an EMBL/GenBank/DDBJ whole genome shotgun (WGS) entry which is preliminary data.</text>
</comment>
<dbReference type="PANTHER" id="PTHR30157:SF0">
    <property type="entry name" value="NADPH-DEPENDENT FERRIC-CHELATE REDUCTASE"/>
    <property type="match status" value="1"/>
</dbReference>
<protein>
    <submittedName>
        <fullName evidence="3">Siderophore-interacting protein</fullName>
    </submittedName>
</protein>
<dbReference type="InterPro" id="IPR013113">
    <property type="entry name" value="SIP_FAD-bd"/>
</dbReference>
<dbReference type="Proteomes" id="UP000776983">
    <property type="component" value="Unassembled WGS sequence"/>
</dbReference>
<gene>
    <name evidence="3" type="ORF">H0484_00520</name>
</gene>
<proteinExistence type="inferred from homology"/>
<dbReference type="RefSeq" id="WP_226952471.1">
    <property type="nucleotide sequence ID" value="NZ_JACDXW010000001.1"/>
</dbReference>
<dbReference type="InterPro" id="IPR017927">
    <property type="entry name" value="FAD-bd_FR_type"/>
</dbReference>
<feature type="domain" description="FAD-binding FR-type" evidence="2">
    <location>
        <begin position="15"/>
        <end position="139"/>
    </location>
</feature>
<dbReference type="InterPro" id="IPR017938">
    <property type="entry name" value="Riboflavin_synthase-like_b-brl"/>
</dbReference>
<evidence type="ECO:0000313" key="3">
    <source>
        <dbReference type="EMBL" id="MCB5362245.1"/>
    </source>
</evidence>
<dbReference type="EMBL" id="JACDXW010000001">
    <property type="protein sequence ID" value="MCB5362245.1"/>
    <property type="molecule type" value="Genomic_DNA"/>
</dbReference>
<sequence>MSRPELNVERVRHELKIRQLTVAKVERIADLLVRVTLTGDDLQDFVSASFDDHIKVFFSEQPATPVPLPALGPNGLAFPEDQPRPQARDYTPRRFNAQARELEIEFVLHGDGPASEWAAQVQPGQTLVIGGPRGSFVVPTAFDWHVLIGDETALPAISRRLEELPADTHAIVRIEVPQAANEIPLQSKAKLDLQWLHRNGAQPGASTLLPEAAKKLTFPTGEGYVWAAAESAVARAVREVMVNQHQIGKRRIRASSYWKHGASGVHETLDD</sequence>
<accession>A0ABS8C896</accession>
<comment type="similarity">
    <text evidence="1">Belongs to the SIP oxidoreductase family.</text>
</comment>
<dbReference type="Gene3D" id="3.40.50.80">
    <property type="entry name" value="Nucleotide-binding domain of ferredoxin-NADP reductase (FNR) module"/>
    <property type="match status" value="1"/>
</dbReference>
<evidence type="ECO:0000313" key="4">
    <source>
        <dbReference type="Proteomes" id="UP000776983"/>
    </source>
</evidence>
<dbReference type="InterPro" id="IPR039261">
    <property type="entry name" value="FNR_nucleotide-bd"/>
</dbReference>
<keyword evidence="4" id="KW-1185">Reference proteome</keyword>